<dbReference type="InterPro" id="IPR050822">
    <property type="entry name" value="Cerebellin_Synaptic_Org"/>
</dbReference>
<dbReference type="InterPro" id="IPR008983">
    <property type="entry name" value="Tumour_necrosis_fac-like_dom"/>
</dbReference>
<dbReference type="OrthoDB" id="6154955at2759"/>
<sequence length="156" mass="17497">MRDRRPSAYDYESWAYYKDSYSKTDLKRRPTFFASLKPSQTLASIKDIVKFNDAKINIGGGYDSRTGIFTAPRNGIYIISSTIMATGSGDVQFQLNKNDQLYTGGYATKSNYGAQTINSLVDLKKGDKVYIKHRTGSSQTVYGEHFSTFSGYLLSE</sequence>
<protein>
    <submittedName>
        <fullName evidence="5">C1QL</fullName>
    </submittedName>
</protein>
<organism evidence="5 6">
    <name type="scientific">Mytilus edulis</name>
    <name type="common">Blue mussel</name>
    <dbReference type="NCBI Taxonomy" id="6550"/>
    <lineage>
        <taxon>Eukaryota</taxon>
        <taxon>Metazoa</taxon>
        <taxon>Spiralia</taxon>
        <taxon>Lophotrochozoa</taxon>
        <taxon>Mollusca</taxon>
        <taxon>Bivalvia</taxon>
        <taxon>Autobranchia</taxon>
        <taxon>Pteriomorphia</taxon>
        <taxon>Mytilida</taxon>
        <taxon>Mytiloidea</taxon>
        <taxon>Mytilidae</taxon>
        <taxon>Mytilinae</taxon>
        <taxon>Mytilus</taxon>
    </lineage>
</organism>
<gene>
    <name evidence="5" type="ORF">MEDL_3872</name>
</gene>
<dbReference type="Proteomes" id="UP000683360">
    <property type="component" value="Unassembled WGS sequence"/>
</dbReference>
<evidence type="ECO:0000256" key="1">
    <source>
        <dbReference type="ARBA" id="ARBA00004613"/>
    </source>
</evidence>
<comment type="caution">
    <text evidence="5">The sequence shown here is derived from an EMBL/GenBank/DDBJ whole genome shotgun (WGS) entry which is preliminary data.</text>
</comment>
<dbReference type="SUPFAM" id="SSF49842">
    <property type="entry name" value="TNF-like"/>
    <property type="match status" value="1"/>
</dbReference>
<keyword evidence="3" id="KW-0732">Signal</keyword>
<dbReference type="PANTHER" id="PTHR22923">
    <property type="entry name" value="CEREBELLIN-RELATED"/>
    <property type="match status" value="1"/>
</dbReference>
<comment type="subcellular location">
    <subcellularLocation>
        <location evidence="1">Secreted</location>
    </subcellularLocation>
</comment>
<dbReference type="GO" id="GO:0005576">
    <property type="term" value="C:extracellular region"/>
    <property type="evidence" value="ECO:0007669"/>
    <property type="project" value="UniProtKB-SubCell"/>
</dbReference>
<evidence type="ECO:0000256" key="2">
    <source>
        <dbReference type="ARBA" id="ARBA00022525"/>
    </source>
</evidence>
<dbReference type="PANTHER" id="PTHR22923:SF116">
    <property type="entry name" value="C1Q DOMAIN-CONTAINING PROTEIN"/>
    <property type="match status" value="1"/>
</dbReference>
<keyword evidence="2" id="KW-0964">Secreted</keyword>
<feature type="domain" description="C1q" evidence="4">
    <location>
        <begin position="25"/>
        <end position="156"/>
    </location>
</feature>
<dbReference type="PRINTS" id="PR00007">
    <property type="entry name" value="COMPLEMNTC1Q"/>
</dbReference>
<dbReference type="SMART" id="SM00110">
    <property type="entry name" value="C1Q"/>
    <property type="match status" value="1"/>
</dbReference>
<accession>A0A8S3PZR6</accession>
<dbReference type="AlphaFoldDB" id="A0A8S3PZR6"/>
<evidence type="ECO:0000259" key="4">
    <source>
        <dbReference type="PROSITE" id="PS50871"/>
    </source>
</evidence>
<dbReference type="PROSITE" id="PS50871">
    <property type="entry name" value="C1Q"/>
    <property type="match status" value="1"/>
</dbReference>
<dbReference type="Pfam" id="PF00386">
    <property type="entry name" value="C1q"/>
    <property type="match status" value="1"/>
</dbReference>
<reference evidence="5" key="1">
    <citation type="submission" date="2021-03" db="EMBL/GenBank/DDBJ databases">
        <authorList>
            <person name="Bekaert M."/>
        </authorList>
    </citation>
    <scope>NUCLEOTIDE SEQUENCE</scope>
</reference>
<proteinExistence type="predicted"/>
<keyword evidence="6" id="KW-1185">Reference proteome</keyword>
<dbReference type="Gene3D" id="2.60.120.40">
    <property type="match status" value="1"/>
</dbReference>
<evidence type="ECO:0000256" key="3">
    <source>
        <dbReference type="ARBA" id="ARBA00022729"/>
    </source>
</evidence>
<name>A0A8S3PZR6_MYTED</name>
<dbReference type="InterPro" id="IPR001073">
    <property type="entry name" value="C1q_dom"/>
</dbReference>
<evidence type="ECO:0000313" key="6">
    <source>
        <dbReference type="Proteomes" id="UP000683360"/>
    </source>
</evidence>
<evidence type="ECO:0000313" key="5">
    <source>
        <dbReference type="EMBL" id="CAG2188447.1"/>
    </source>
</evidence>
<dbReference type="EMBL" id="CAJPWZ010000238">
    <property type="protein sequence ID" value="CAG2188447.1"/>
    <property type="molecule type" value="Genomic_DNA"/>
</dbReference>